<keyword evidence="6" id="KW-0560">Oxidoreductase</keyword>
<dbReference type="PANTHER" id="PTHR42940">
    <property type="entry name" value="ALCOHOL DEHYDROGENASE 1-RELATED"/>
    <property type="match status" value="1"/>
</dbReference>
<evidence type="ECO:0000256" key="8">
    <source>
        <dbReference type="ARBA" id="ARBA00049243"/>
    </source>
</evidence>
<dbReference type="Gene3D" id="3.90.180.10">
    <property type="entry name" value="Medium-chain alcohol dehydrogenases, catalytic domain"/>
    <property type="match status" value="1"/>
</dbReference>
<keyword evidence="5" id="KW-0862">Zinc</keyword>
<evidence type="ECO:0000256" key="6">
    <source>
        <dbReference type="ARBA" id="ARBA00023002"/>
    </source>
</evidence>
<dbReference type="RefSeq" id="WP_220644405.1">
    <property type="nucleotide sequence ID" value="NZ_CP080647.1"/>
</dbReference>
<comment type="cofactor">
    <cofactor evidence="1">
        <name>Zn(2+)</name>
        <dbReference type="ChEBI" id="CHEBI:29105"/>
    </cofactor>
</comment>
<organism evidence="10 11">
    <name type="scientific">Streptomyces akebiae</name>
    <dbReference type="NCBI Taxonomy" id="2865673"/>
    <lineage>
        <taxon>Bacteria</taxon>
        <taxon>Bacillati</taxon>
        <taxon>Actinomycetota</taxon>
        <taxon>Actinomycetes</taxon>
        <taxon>Kitasatosporales</taxon>
        <taxon>Streptomycetaceae</taxon>
        <taxon>Streptomyces</taxon>
    </lineage>
</organism>
<comment type="catalytic activity">
    <reaction evidence="8">
        <text>a primary alcohol + NAD(+) = an aldehyde + NADH + H(+)</text>
        <dbReference type="Rhea" id="RHEA:10736"/>
        <dbReference type="ChEBI" id="CHEBI:15378"/>
        <dbReference type="ChEBI" id="CHEBI:15734"/>
        <dbReference type="ChEBI" id="CHEBI:17478"/>
        <dbReference type="ChEBI" id="CHEBI:57540"/>
        <dbReference type="ChEBI" id="CHEBI:57945"/>
        <dbReference type="EC" id="1.1.1.1"/>
    </reaction>
</comment>
<name>A0ABX8XI18_9ACTN</name>
<dbReference type="Pfam" id="PF00107">
    <property type="entry name" value="ADH_zinc_N"/>
    <property type="match status" value="1"/>
</dbReference>
<evidence type="ECO:0000256" key="4">
    <source>
        <dbReference type="ARBA" id="ARBA00022723"/>
    </source>
</evidence>
<dbReference type="EC" id="1.1.1.1" evidence="3"/>
<keyword evidence="11" id="KW-1185">Reference proteome</keyword>
<protein>
    <recommendedName>
        <fullName evidence="3">alcohol dehydrogenase</fullName>
        <ecNumber evidence="3">1.1.1.1</ecNumber>
    </recommendedName>
</protein>
<comment type="catalytic activity">
    <reaction evidence="7">
        <text>a secondary alcohol + NAD(+) = a ketone + NADH + H(+)</text>
        <dbReference type="Rhea" id="RHEA:10740"/>
        <dbReference type="ChEBI" id="CHEBI:15378"/>
        <dbReference type="ChEBI" id="CHEBI:17087"/>
        <dbReference type="ChEBI" id="CHEBI:35681"/>
        <dbReference type="ChEBI" id="CHEBI:57540"/>
        <dbReference type="ChEBI" id="CHEBI:57945"/>
        <dbReference type="EC" id="1.1.1.1"/>
    </reaction>
</comment>
<comment type="similarity">
    <text evidence="2">Belongs to the zinc-containing alcohol dehydrogenase family.</text>
</comment>
<dbReference type="InterPro" id="IPR020843">
    <property type="entry name" value="ER"/>
</dbReference>
<accession>A0ABX8XI18</accession>
<evidence type="ECO:0000256" key="7">
    <source>
        <dbReference type="ARBA" id="ARBA00049164"/>
    </source>
</evidence>
<dbReference type="Proteomes" id="UP000827138">
    <property type="component" value="Chromosome"/>
</dbReference>
<dbReference type="InterPro" id="IPR036291">
    <property type="entry name" value="NAD(P)-bd_dom_sf"/>
</dbReference>
<evidence type="ECO:0000313" key="10">
    <source>
        <dbReference type="EMBL" id="QYX75232.1"/>
    </source>
</evidence>
<evidence type="ECO:0000256" key="2">
    <source>
        <dbReference type="ARBA" id="ARBA00008072"/>
    </source>
</evidence>
<dbReference type="InterPro" id="IPR013149">
    <property type="entry name" value="ADH-like_C"/>
</dbReference>
<dbReference type="Pfam" id="PF08240">
    <property type="entry name" value="ADH_N"/>
    <property type="match status" value="1"/>
</dbReference>
<evidence type="ECO:0000259" key="9">
    <source>
        <dbReference type="SMART" id="SM00829"/>
    </source>
</evidence>
<dbReference type="SUPFAM" id="SSF50129">
    <property type="entry name" value="GroES-like"/>
    <property type="match status" value="1"/>
</dbReference>
<dbReference type="PANTHER" id="PTHR42940:SF8">
    <property type="entry name" value="VACUOLAR PROTEIN SORTING-ASSOCIATED PROTEIN 11"/>
    <property type="match status" value="1"/>
</dbReference>
<evidence type="ECO:0000313" key="11">
    <source>
        <dbReference type="Proteomes" id="UP000827138"/>
    </source>
</evidence>
<dbReference type="EMBL" id="CP080647">
    <property type="protein sequence ID" value="QYX75232.1"/>
    <property type="molecule type" value="Genomic_DNA"/>
</dbReference>
<evidence type="ECO:0000256" key="5">
    <source>
        <dbReference type="ARBA" id="ARBA00022833"/>
    </source>
</evidence>
<dbReference type="InterPro" id="IPR013154">
    <property type="entry name" value="ADH-like_N"/>
</dbReference>
<gene>
    <name evidence="10" type="ORF">K1J60_00735</name>
</gene>
<feature type="domain" description="Enoyl reductase (ER)" evidence="9">
    <location>
        <begin position="33"/>
        <end position="364"/>
    </location>
</feature>
<dbReference type="InterPro" id="IPR011032">
    <property type="entry name" value="GroES-like_sf"/>
</dbReference>
<dbReference type="SUPFAM" id="SSF51735">
    <property type="entry name" value="NAD(P)-binding Rossmann-fold domains"/>
    <property type="match status" value="1"/>
</dbReference>
<evidence type="ECO:0000256" key="3">
    <source>
        <dbReference type="ARBA" id="ARBA00013190"/>
    </source>
</evidence>
<dbReference type="SMART" id="SM00829">
    <property type="entry name" value="PKS_ER"/>
    <property type="match status" value="1"/>
</dbReference>
<evidence type="ECO:0000256" key="1">
    <source>
        <dbReference type="ARBA" id="ARBA00001947"/>
    </source>
</evidence>
<keyword evidence="4" id="KW-0479">Metal-binding</keyword>
<reference evidence="10 11" key="1">
    <citation type="submission" date="2021-08" db="EMBL/GenBank/DDBJ databases">
        <authorList>
            <person name="Ping M."/>
        </authorList>
    </citation>
    <scope>NUCLEOTIDE SEQUENCE [LARGE SCALE GENOMIC DNA]</scope>
    <source>
        <strain evidence="10 11">MG28</strain>
    </source>
</reference>
<proteinExistence type="inferred from homology"/>
<sequence length="373" mass="38831">MSNTPTASELGWPQALPVPVPTTMKAMLFRRFGPPDVLEQAVVDTPRPGPGEVLVQVAAVGIGRLLDLTARAGNHPYATIEPPHILGADHAGTVAALGEGVDSVRVGDRVAVLPGVACGTCAYCAEGREEVCDSLTVIGTHRPGAYAQYCAVPARNVHKVPDGIPAAMAASLALLGPVAANQMTQAGLRPGHWVLVQGASSALGSTTAAYAQHLGAKIISTSRSPEKRAAMAAAGADLVLDTNAPDLVERVREATGGRGVDIAVDNLGDPAVWDATLDSLTRGGAVVTSGAFLGGRVKIDLRRVYSDCHRIIGVRTGNPAAVAELWTQVENGFRAVVDRTFPIARAADAHRYMEEDNSLGRVALSLRAEDWDG</sequence>